<sequence>METNKRDAILKAALALFAKRGYDGTTVPMIANTAQVGAGTIYRYFENKETLVNALFQQCVQEFSETLKFEEIDPSSDMRDQFHYIFKRLIKFADTNIHALLFIESHNSAYYIDVTSRKAFQGLMETLRQMMQNGKDRGVIKDLQTDALIALVYGAFVMLFKLIQAGLLDESEAMLKEVEESCWNAIKIL</sequence>
<evidence type="ECO:0000256" key="1">
    <source>
        <dbReference type="ARBA" id="ARBA00023125"/>
    </source>
</evidence>
<proteinExistence type="predicted"/>
<dbReference type="InterPro" id="IPR023772">
    <property type="entry name" value="DNA-bd_HTH_TetR-type_CS"/>
</dbReference>
<comment type="caution">
    <text evidence="5">The sequence shown here is derived from an EMBL/GenBank/DDBJ whole genome shotgun (WGS) entry which is preliminary data.</text>
</comment>
<organism evidence="5 6">
    <name type="scientific">Paenibacillus brevis</name>
    <dbReference type="NCBI Taxonomy" id="2841508"/>
    <lineage>
        <taxon>Bacteria</taxon>
        <taxon>Bacillati</taxon>
        <taxon>Bacillota</taxon>
        <taxon>Bacilli</taxon>
        <taxon>Bacillales</taxon>
        <taxon>Paenibacillaceae</taxon>
        <taxon>Paenibacillus</taxon>
    </lineage>
</organism>
<evidence type="ECO:0000313" key="6">
    <source>
        <dbReference type="Proteomes" id="UP000743001"/>
    </source>
</evidence>
<dbReference type="PANTHER" id="PTHR30055">
    <property type="entry name" value="HTH-TYPE TRANSCRIPTIONAL REGULATOR RUTR"/>
    <property type="match status" value="1"/>
</dbReference>
<keyword evidence="3" id="KW-0472">Membrane</keyword>
<dbReference type="InterPro" id="IPR001647">
    <property type="entry name" value="HTH_TetR"/>
</dbReference>
<dbReference type="Pfam" id="PF00440">
    <property type="entry name" value="TetR_N"/>
    <property type="match status" value="1"/>
</dbReference>
<feature type="transmembrane region" description="Helical" evidence="3">
    <location>
        <begin position="147"/>
        <end position="167"/>
    </location>
</feature>
<feature type="DNA-binding region" description="H-T-H motif" evidence="2">
    <location>
        <begin position="26"/>
        <end position="45"/>
    </location>
</feature>
<dbReference type="InterPro" id="IPR032551">
    <property type="entry name" value="BscR_C"/>
</dbReference>
<reference evidence="5 6" key="1">
    <citation type="submission" date="2021-06" db="EMBL/GenBank/DDBJ databases">
        <authorList>
            <person name="Sun Q."/>
            <person name="Li D."/>
        </authorList>
    </citation>
    <scope>NUCLEOTIDE SEQUENCE [LARGE SCALE GENOMIC DNA]</scope>
    <source>
        <strain evidence="5 6">MSJ-6</strain>
    </source>
</reference>
<gene>
    <name evidence="5" type="ORF">KQJ23_16055</name>
</gene>
<dbReference type="PANTHER" id="PTHR30055:SF207">
    <property type="entry name" value="HTH-TYPE TRANSCRIPTIONAL REPRESSOR FATR"/>
    <property type="match status" value="1"/>
</dbReference>
<protein>
    <submittedName>
        <fullName evidence="5">TetR family transcriptional regulator</fullName>
    </submittedName>
</protein>
<accession>A0ABS6FSZ2</accession>
<name>A0ABS6FSZ2_9BACL</name>
<dbReference type="PROSITE" id="PS50977">
    <property type="entry name" value="HTH_TETR_2"/>
    <property type="match status" value="1"/>
</dbReference>
<keyword evidence="3" id="KW-1133">Transmembrane helix</keyword>
<dbReference type="Pfam" id="PF16295">
    <property type="entry name" value="TetR_C_10"/>
    <property type="match status" value="1"/>
</dbReference>
<evidence type="ECO:0000256" key="2">
    <source>
        <dbReference type="PROSITE-ProRule" id="PRU00335"/>
    </source>
</evidence>
<dbReference type="InterPro" id="IPR050109">
    <property type="entry name" value="HTH-type_TetR-like_transc_reg"/>
</dbReference>
<dbReference type="PROSITE" id="PS01081">
    <property type="entry name" value="HTH_TETR_1"/>
    <property type="match status" value="1"/>
</dbReference>
<dbReference type="EMBL" id="JAHLQJ010000014">
    <property type="protein sequence ID" value="MBU5673342.1"/>
    <property type="molecule type" value="Genomic_DNA"/>
</dbReference>
<evidence type="ECO:0000313" key="5">
    <source>
        <dbReference type="EMBL" id="MBU5673342.1"/>
    </source>
</evidence>
<keyword evidence="3" id="KW-0812">Transmembrane</keyword>
<evidence type="ECO:0000256" key="3">
    <source>
        <dbReference type="SAM" id="Phobius"/>
    </source>
</evidence>
<keyword evidence="6" id="KW-1185">Reference proteome</keyword>
<keyword evidence="1 2" id="KW-0238">DNA-binding</keyword>
<feature type="domain" description="HTH tetR-type" evidence="4">
    <location>
        <begin position="3"/>
        <end position="63"/>
    </location>
</feature>
<dbReference type="Proteomes" id="UP000743001">
    <property type="component" value="Unassembled WGS sequence"/>
</dbReference>
<evidence type="ECO:0000259" key="4">
    <source>
        <dbReference type="PROSITE" id="PS50977"/>
    </source>
</evidence>